<feature type="transmembrane region" description="Helical" evidence="15">
    <location>
        <begin position="483"/>
        <end position="507"/>
    </location>
</feature>
<keyword evidence="15" id="KW-1133">Transmembrane helix</keyword>
<dbReference type="InterPro" id="IPR001128">
    <property type="entry name" value="Cyt_P450"/>
</dbReference>
<dbReference type="GO" id="GO:0005789">
    <property type="term" value="C:endoplasmic reticulum membrane"/>
    <property type="evidence" value="ECO:0007669"/>
    <property type="project" value="UniProtKB-SubCell"/>
</dbReference>
<comment type="subcellular location">
    <subcellularLocation>
        <location evidence="4">Endoplasmic reticulum membrane</location>
        <topology evidence="4">Peripheral membrane protein</topology>
    </subcellularLocation>
    <subcellularLocation>
        <location evidence="3">Microsome membrane</location>
        <topology evidence="3">Peripheral membrane protein</topology>
    </subcellularLocation>
</comment>
<dbReference type="PRINTS" id="PR00385">
    <property type="entry name" value="P450"/>
</dbReference>
<comment type="similarity">
    <text evidence="5">Belongs to the cytochrome P450 family.</text>
</comment>
<dbReference type="Pfam" id="PF00067">
    <property type="entry name" value="p450"/>
    <property type="match status" value="2"/>
</dbReference>
<evidence type="ECO:0000256" key="14">
    <source>
        <dbReference type="PIRSR" id="PIRSR602401-1"/>
    </source>
</evidence>
<keyword evidence="15" id="KW-0812">Transmembrane</keyword>
<comment type="caution">
    <text evidence="16">The sequence shown here is derived from an EMBL/GenBank/DDBJ whole genome shotgun (WGS) entry which is preliminary data.</text>
</comment>
<evidence type="ECO:0000256" key="10">
    <source>
        <dbReference type="ARBA" id="ARBA00023002"/>
    </source>
</evidence>
<dbReference type="GO" id="GO:0004497">
    <property type="term" value="F:monooxygenase activity"/>
    <property type="evidence" value="ECO:0007669"/>
    <property type="project" value="UniProtKB-KW"/>
</dbReference>
<organism evidence="16 17">
    <name type="scientific">Photinus pyralis</name>
    <name type="common">Common eastern firefly</name>
    <name type="synonym">Lampyris pyralis</name>
    <dbReference type="NCBI Taxonomy" id="7054"/>
    <lineage>
        <taxon>Eukaryota</taxon>
        <taxon>Metazoa</taxon>
        <taxon>Ecdysozoa</taxon>
        <taxon>Arthropoda</taxon>
        <taxon>Hexapoda</taxon>
        <taxon>Insecta</taxon>
        <taxon>Pterygota</taxon>
        <taxon>Neoptera</taxon>
        <taxon>Endopterygota</taxon>
        <taxon>Coleoptera</taxon>
        <taxon>Polyphaga</taxon>
        <taxon>Elateriformia</taxon>
        <taxon>Elateroidea</taxon>
        <taxon>Lampyridae</taxon>
        <taxon>Lampyrinae</taxon>
        <taxon>Photinus</taxon>
    </lineage>
</organism>
<dbReference type="InterPro" id="IPR036396">
    <property type="entry name" value="Cyt_P450_sf"/>
</dbReference>
<evidence type="ECO:0008006" key="18">
    <source>
        <dbReference type="Google" id="ProtNLM"/>
    </source>
</evidence>
<evidence type="ECO:0000256" key="2">
    <source>
        <dbReference type="ARBA" id="ARBA00003690"/>
    </source>
</evidence>
<dbReference type="PRINTS" id="PR00463">
    <property type="entry name" value="EP450I"/>
</dbReference>
<keyword evidence="17" id="KW-1185">Reference proteome</keyword>
<dbReference type="SUPFAM" id="SSF48264">
    <property type="entry name" value="Cytochrome P450"/>
    <property type="match status" value="2"/>
</dbReference>
<dbReference type="InterPro" id="IPR050196">
    <property type="entry name" value="Cytochrome_P450_Monoox"/>
</dbReference>
<accession>A0A5N4ALY1</accession>
<evidence type="ECO:0000256" key="15">
    <source>
        <dbReference type="SAM" id="Phobius"/>
    </source>
</evidence>
<dbReference type="GO" id="GO:0016705">
    <property type="term" value="F:oxidoreductase activity, acting on paired donors, with incorporation or reduction of molecular oxygen"/>
    <property type="evidence" value="ECO:0007669"/>
    <property type="project" value="InterPro"/>
</dbReference>
<evidence type="ECO:0000256" key="7">
    <source>
        <dbReference type="ARBA" id="ARBA00022723"/>
    </source>
</evidence>
<dbReference type="PROSITE" id="PS00086">
    <property type="entry name" value="CYTOCHROME_P450"/>
    <property type="match status" value="1"/>
</dbReference>
<keyword evidence="10" id="KW-0560">Oxidoreductase</keyword>
<dbReference type="PANTHER" id="PTHR24291">
    <property type="entry name" value="CYTOCHROME P450 FAMILY 4"/>
    <property type="match status" value="1"/>
</dbReference>
<keyword evidence="13 15" id="KW-0472">Membrane</keyword>
<dbReference type="Proteomes" id="UP000327044">
    <property type="component" value="Unassembled WGS sequence"/>
</dbReference>
<dbReference type="GO" id="GO:0005506">
    <property type="term" value="F:iron ion binding"/>
    <property type="evidence" value="ECO:0007669"/>
    <property type="project" value="InterPro"/>
</dbReference>
<keyword evidence="8" id="KW-0256">Endoplasmic reticulum</keyword>
<keyword evidence="12" id="KW-0503">Monooxygenase</keyword>
<evidence type="ECO:0000256" key="8">
    <source>
        <dbReference type="ARBA" id="ARBA00022824"/>
    </source>
</evidence>
<keyword evidence="9" id="KW-0492">Microsome</keyword>
<comment type="function">
    <text evidence="2">May be involved in the metabolism of insect hormones and in the breakdown of synthetic insecticides.</text>
</comment>
<evidence type="ECO:0000256" key="3">
    <source>
        <dbReference type="ARBA" id="ARBA00004174"/>
    </source>
</evidence>
<keyword evidence="11 14" id="KW-0408">Iron</keyword>
<evidence type="ECO:0000256" key="4">
    <source>
        <dbReference type="ARBA" id="ARBA00004406"/>
    </source>
</evidence>
<feature type="binding site" description="axial binding residue" evidence="14">
    <location>
        <position position="438"/>
    </location>
    <ligand>
        <name>heme</name>
        <dbReference type="ChEBI" id="CHEBI:30413"/>
    </ligand>
    <ligandPart>
        <name>Fe</name>
        <dbReference type="ChEBI" id="CHEBI:18248"/>
    </ligandPart>
</feature>
<evidence type="ECO:0000256" key="5">
    <source>
        <dbReference type="ARBA" id="ARBA00010617"/>
    </source>
</evidence>
<evidence type="ECO:0000313" key="17">
    <source>
        <dbReference type="Proteomes" id="UP000327044"/>
    </source>
</evidence>
<dbReference type="EMBL" id="VVIM01000006">
    <property type="protein sequence ID" value="KAB0798365.1"/>
    <property type="molecule type" value="Genomic_DNA"/>
</dbReference>
<proteinExistence type="inferred from homology"/>
<feature type="transmembrane region" description="Helical" evidence="15">
    <location>
        <begin position="6"/>
        <end position="23"/>
    </location>
</feature>
<evidence type="ECO:0000256" key="13">
    <source>
        <dbReference type="ARBA" id="ARBA00023136"/>
    </source>
</evidence>
<evidence type="ECO:0000313" key="16">
    <source>
        <dbReference type="EMBL" id="KAB0798365.1"/>
    </source>
</evidence>
<name>A0A5N4ALY1_PHOPY</name>
<evidence type="ECO:0000256" key="6">
    <source>
        <dbReference type="ARBA" id="ARBA00022617"/>
    </source>
</evidence>
<evidence type="ECO:0000256" key="9">
    <source>
        <dbReference type="ARBA" id="ARBA00022848"/>
    </source>
</evidence>
<comment type="cofactor">
    <cofactor evidence="1 14">
        <name>heme</name>
        <dbReference type="ChEBI" id="CHEBI:30413"/>
    </cofactor>
</comment>
<evidence type="ECO:0000256" key="1">
    <source>
        <dbReference type="ARBA" id="ARBA00001971"/>
    </source>
</evidence>
<dbReference type="PANTHER" id="PTHR24291:SF187">
    <property type="entry name" value="CYTOCHROME P450 4AE1-RELATED"/>
    <property type="match status" value="1"/>
</dbReference>
<dbReference type="FunFam" id="1.10.630.10:FF:000035">
    <property type="entry name" value="CYtochrome P450 family"/>
    <property type="match status" value="1"/>
</dbReference>
<keyword evidence="7 14" id="KW-0479">Metal-binding</keyword>
<keyword evidence="6 14" id="KW-0349">Heme</keyword>
<protein>
    <recommendedName>
        <fullName evidence="18">Cytochrome P450</fullName>
    </recommendedName>
</protein>
<dbReference type="InParanoid" id="A0A5N4ALY1"/>
<dbReference type="CDD" id="cd20628">
    <property type="entry name" value="CYP4"/>
    <property type="match status" value="1"/>
</dbReference>
<reference evidence="16 17" key="1">
    <citation type="journal article" date="2018" name="Elife">
        <title>Firefly genomes illuminate parallel origins of bioluminescence in beetles.</title>
        <authorList>
            <person name="Fallon T.R."/>
            <person name="Lower S.E."/>
            <person name="Chang C.H."/>
            <person name="Bessho-Uehara M."/>
            <person name="Martin G.J."/>
            <person name="Bewick A.J."/>
            <person name="Behringer M."/>
            <person name="Debat H.J."/>
            <person name="Wong I."/>
            <person name="Day J.C."/>
            <person name="Suvorov A."/>
            <person name="Silva C.J."/>
            <person name="Stanger-Hall K.F."/>
            <person name="Hall D.W."/>
            <person name="Schmitz R.J."/>
            <person name="Nelson D.R."/>
            <person name="Lewis S.M."/>
            <person name="Shigenobu S."/>
            <person name="Bybee S.M."/>
            <person name="Larracuente A.M."/>
            <person name="Oba Y."/>
            <person name="Weng J.K."/>
        </authorList>
    </citation>
    <scope>NUCLEOTIDE SEQUENCE [LARGE SCALE GENOMIC DNA]</scope>
    <source>
        <strain evidence="16">1611_PpyrPB1</strain>
        <tissue evidence="16">Whole body</tissue>
    </source>
</reference>
<evidence type="ECO:0000256" key="12">
    <source>
        <dbReference type="ARBA" id="ARBA00023033"/>
    </source>
</evidence>
<dbReference type="InterPro" id="IPR002401">
    <property type="entry name" value="Cyt_P450_E_grp-I"/>
</dbReference>
<dbReference type="AlphaFoldDB" id="A0A5N4ALY1"/>
<gene>
    <name evidence="16" type="ORF">PPYR_09358</name>
</gene>
<dbReference type="InterPro" id="IPR017972">
    <property type="entry name" value="Cyt_P450_CS"/>
</dbReference>
<dbReference type="Gene3D" id="1.10.630.10">
    <property type="entry name" value="Cytochrome P450"/>
    <property type="match status" value="2"/>
</dbReference>
<dbReference type="GO" id="GO:0020037">
    <property type="term" value="F:heme binding"/>
    <property type="evidence" value="ECO:0007669"/>
    <property type="project" value="InterPro"/>
</dbReference>
<sequence>MYLYILITAICLTLLMLLIIQWFRDYYTNEKYLDWINGARPLPVLGNALEFISGDVISEFYRLHQQHGPIIKILLPFQPPNVSVTDHALLETIFRSAALLNKSNDYRFTHPWLGHGLLTAPGERWKKHRKLIAPAFSFEKSQYFIDIFEKHSCVLLEKLSKKVGEGTVNIYPYINLCTLDIICEAAMGTTINAQSNDKSDYVYSVKEMCRIVIGRSLSIPKSFDFLYQFTKDFYKQNKALKILHEYSRNVIEFRKKVLLGSSEQASSNTLLDLLLDSKETKVGISDSEIREEVDTFMFAGHDTVTSAISFILYCLAMHPQVQERVVKEMEAILWSHNLNVATYGRLQKLRYLEAVIKETLRLYPSVPIYCRRVVEDLHFGDQVIPANTTIVIFAYGVHRCPKTYPEPEKFDPNRFLTENQSAASTSSYIPFSAGYRSCIGKKFAMLEMKVVVSKILKHYRLLPTVPEHKLILKGETVLKSKNVLFRSLMTMHFVFIVVFLITVALYLKYKKWSKVNEQFLSPHGLPVLGHALQFKNSSDLIPLIQKYSSYGKIVLLRFGPLRKILISDCKMVEYILTTNIVMSKGHEYIPARSWLGNGLLTSNGDKEWKAHRKAISRTFHKDIYHNYISVFERNSNIFVKQLRSELGKASFDISKFITLCSLDIISEAALGKSFNAQENSESQYVSSLKIMCKMVMERSFNVFLFNDFLYSFTKLYQEEKEALRYLYSSFENIIKERHNLIYNHGNCDGSLTFLDFILEEKLKKQTFTHQAVHDNVQTMIFAVSNF</sequence>
<evidence type="ECO:0000256" key="11">
    <source>
        <dbReference type="ARBA" id="ARBA00023004"/>
    </source>
</evidence>